<keyword evidence="1" id="KW-0732">Signal</keyword>
<keyword evidence="3" id="KW-1185">Reference proteome</keyword>
<evidence type="ECO:0000313" key="2">
    <source>
        <dbReference type="EMBL" id="MBB5720063.1"/>
    </source>
</evidence>
<reference evidence="2 3" key="1">
    <citation type="submission" date="2020-08" db="EMBL/GenBank/DDBJ databases">
        <title>Genomic Encyclopedia of Type Strains, Phase IV (KMG-IV): sequencing the most valuable type-strain genomes for metagenomic binning, comparative biology and taxonomic classification.</title>
        <authorList>
            <person name="Goeker M."/>
        </authorList>
    </citation>
    <scope>NUCLEOTIDE SEQUENCE [LARGE SCALE GENOMIC DNA]</scope>
    <source>
        <strain evidence="2 3">DSM 27203</strain>
    </source>
</reference>
<evidence type="ECO:0000313" key="3">
    <source>
        <dbReference type="Proteomes" id="UP000554342"/>
    </source>
</evidence>
<dbReference type="Proteomes" id="UP000554342">
    <property type="component" value="Unassembled WGS sequence"/>
</dbReference>
<name>A0A840Z2E5_9SPHN</name>
<comment type="caution">
    <text evidence="2">The sequence shown here is derived from an EMBL/GenBank/DDBJ whole genome shotgun (WGS) entry which is preliminary data.</text>
</comment>
<dbReference type="AlphaFoldDB" id="A0A840Z2E5"/>
<gene>
    <name evidence="2" type="ORF">FHR23_003023</name>
</gene>
<proteinExistence type="predicted"/>
<feature type="chain" id="PRO_5032547729" evidence="1">
    <location>
        <begin position="25"/>
        <end position="234"/>
    </location>
</feature>
<accession>A0A840Z2E5</accession>
<dbReference type="RefSeq" id="WP_246359929.1">
    <property type="nucleotide sequence ID" value="NZ_BAABIF010000029.1"/>
</dbReference>
<dbReference type="EMBL" id="JACIJI010000008">
    <property type="protein sequence ID" value="MBB5720063.1"/>
    <property type="molecule type" value="Genomic_DNA"/>
</dbReference>
<feature type="signal peptide" evidence="1">
    <location>
        <begin position="1"/>
        <end position="24"/>
    </location>
</feature>
<evidence type="ECO:0000256" key="1">
    <source>
        <dbReference type="SAM" id="SignalP"/>
    </source>
</evidence>
<organism evidence="2 3">
    <name type="scientific">Stakelama sediminis</name>
    <dbReference type="NCBI Taxonomy" id="463200"/>
    <lineage>
        <taxon>Bacteria</taxon>
        <taxon>Pseudomonadati</taxon>
        <taxon>Pseudomonadota</taxon>
        <taxon>Alphaproteobacteria</taxon>
        <taxon>Sphingomonadales</taxon>
        <taxon>Sphingomonadaceae</taxon>
        <taxon>Stakelama</taxon>
    </lineage>
</organism>
<sequence>MRVFRIMAVTFAAFLGFAAAPASAQFFVKPVDLNGPRVTGAEPGILGQAFPGATQAELHAALVWNLRAALNVAALQCNFAPDLLVREQYNAILDTHATELKQAYDTLGHYFERTSKSKRAGQTALDQYGTRLYSGLSTVGGQLSFCETAAKVGSKALFAPPGGLTNIAEQYMYEIRRSLLNWGDQVFANFYVYFPAPQLPDFTNDRCWDQGEYQDRKCGPYPYRNVSPPAAIRG</sequence>
<protein>
    <submittedName>
        <fullName evidence="2">Uncharacterized protein</fullName>
    </submittedName>
</protein>